<dbReference type="Gene3D" id="3.40.50.300">
    <property type="entry name" value="P-loop containing nucleotide triphosphate hydrolases"/>
    <property type="match status" value="1"/>
</dbReference>
<dbReference type="Proteomes" id="UP001153678">
    <property type="component" value="Unassembled WGS sequence"/>
</dbReference>
<proteinExistence type="predicted"/>
<dbReference type="SUPFAM" id="SSF52058">
    <property type="entry name" value="L domain-like"/>
    <property type="match status" value="1"/>
</dbReference>
<dbReference type="Gene3D" id="3.80.10.10">
    <property type="entry name" value="Ribonuclease Inhibitor"/>
    <property type="match status" value="1"/>
</dbReference>
<evidence type="ECO:0000313" key="2">
    <source>
        <dbReference type="Proteomes" id="UP001153678"/>
    </source>
</evidence>
<protein>
    <submittedName>
        <fullName evidence="1">14922_t:CDS:1</fullName>
    </submittedName>
</protein>
<organism evidence="1 2">
    <name type="scientific">Funneliformis geosporum</name>
    <dbReference type="NCBI Taxonomy" id="1117311"/>
    <lineage>
        <taxon>Eukaryota</taxon>
        <taxon>Fungi</taxon>
        <taxon>Fungi incertae sedis</taxon>
        <taxon>Mucoromycota</taxon>
        <taxon>Glomeromycotina</taxon>
        <taxon>Glomeromycetes</taxon>
        <taxon>Glomerales</taxon>
        <taxon>Glomeraceae</taxon>
        <taxon>Funneliformis</taxon>
    </lineage>
</organism>
<keyword evidence="2" id="KW-1185">Reference proteome</keyword>
<dbReference type="AlphaFoldDB" id="A0A9W4T3B5"/>
<evidence type="ECO:0000313" key="1">
    <source>
        <dbReference type="EMBL" id="CAI2190990.1"/>
    </source>
</evidence>
<dbReference type="EMBL" id="CAMKVN010007004">
    <property type="protein sequence ID" value="CAI2190990.1"/>
    <property type="molecule type" value="Genomic_DNA"/>
</dbReference>
<reference evidence="1" key="1">
    <citation type="submission" date="2022-08" db="EMBL/GenBank/DDBJ databases">
        <authorList>
            <person name="Kallberg Y."/>
            <person name="Tangrot J."/>
            <person name="Rosling A."/>
        </authorList>
    </citation>
    <scope>NUCLEOTIDE SEQUENCE</scope>
    <source>
        <strain evidence="1">Wild A</strain>
    </source>
</reference>
<gene>
    <name evidence="1" type="ORF">FWILDA_LOCUS14851</name>
</gene>
<accession>A0A9W4T3B5</accession>
<dbReference type="InterPro" id="IPR032675">
    <property type="entry name" value="LRR_dom_sf"/>
</dbReference>
<comment type="caution">
    <text evidence="1">The sequence shown here is derived from an EMBL/GenBank/DDBJ whole genome shotgun (WGS) entry which is preliminary data.</text>
</comment>
<dbReference type="SUPFAM" id="SSF52540">
    <property type="entry name" value="P-loop containing nucleoside triphosphate hydrolases"/>
    <property type="match status" value="1"/>
</dbReference>
<name>A0A9W4T3B5_9GLOM</name>
<sequence>MTRREISNRWNIRKGKVGNSFFSKNKNLTEDLKLVGFTNLRKLIISSHQITNLNLSNCPKLEEVDCHGNELTSLNVTHCSNLKKIDCSNNNLEELDLSTCTKLEEVDINNCSNLIQKAINSNLNYDVENGKLVKDSAKKSSPKIIKAKENDTRNILIVGITGNGKSALANALSSSVTNEFGEKNTSTSVTKSFQENTNNINETDILFKIGEGIHSAKEGINQVLFVFKGRLSPEHIVAFNVFKDFIAETGITKFTTLVRTNFVDFRNQKKCQEDKESLLAQSKKVSEIINSCNGIIYVDNPSTIIEEDSEDSEDEREEKKKEANGIVLMVNKYNEKKNQIEQSDSSTKEKELKQAKTEVAKEINQGIKVSVGAEVPGIGSFTAAIEHTKQIINW</sequence>
<dbReference type="InterPro" id="IPR027417">
    <property type="entry name" value="P-loop_NTPase"/>
</dbReference>
<dbReference type="OrthoDB" id="8954335at2759"/>